<dbReference type="PROSITE" id="PS51450">
    <property type="entry name" value="LRR"/>
    <property type="match status" value="1"/>
</dbReference>
<dbReference type="InterPro" id="IPR051071">
    <property type="entry name" value="LRR-bact_E3_ubiq_ligases"/>
</dbReference>
<dbReference type="Gene3D" id="3.80.10.10">
    <property type="entry name" value="Ribonuclease Inhibitor"/>
    <property type="match status" value="1"/>
</dbReference>
<dbReference type="InterPro" id="IPR001611">
    <property type="entry name" value="Leu-rich_rpt"/>
</dbReference>
<organism evidence="3">
    <name type="scientific">viral metagenome</name>
    <dbReference type="NCBI Taxonomy" id="1070528"/>
    <lineage>
        <taxon>unclassified sequences</taxon>
        <taxon>metagenomes</taxon>
        <taxon>organismal metagenomes</taxon>
    </lineage>
</organism>
<evidence type="ECO:0008006" key="4">
    <source>
        <dbReference type="Google" id="ProtNLM"/>
    </source>
</evidence>
<proteinExistence type="predicted"/>
<evidence type="ECO:0000256" key="1">
    <source>
        <dbReference type="ARBA" id="ARBA00022614"/>
    </source>
</evidence>
<keyword evidence="2" id="KW-0677">Repeat</keyword>
<dbReference type="PANTHER" id="PTHR47114">
    <property type="match status" value="1"/>
</dbReference>
<dbReference type="SUPFAM" id="SSF52058">
    <property type="entry name" value="L domain-like"/>
    <property type="match status" value="1"/>
</dbReference>
<dbReference type="AlphaFoldDB" id="A0A6C0JXR1"/>
<name>A0A6C0JXR1_9ZZZZ</name>
<sequence length="314" mass="35808">MGRHRKDTFYVNADTDIIPAEYKKVVINKKVKVCPDFPYSVEEIECLDNKHITTLTELPPNLRILDWRHSNLTSLSDLPESLERLIVIYNKLTELPLLPDNLQLLRCAHNLLTEIPPLPDTLIELNCSHNSLTELPTLPRYLRWLYCQNNNITKLPLLPFYTNATSDFGDVIHIQLEQYNTKAREMGLPTRTSLTSAEEYNSVVFHDTGKQVSRMVDVGNVLLSAGLPPLVVAEIVDKENPSVSAFYVEQINGLMESLNQQRNSIIRSRTSRHNNNEDDDGDEITIPISRYKMKTKAHTNIKSARGVLPETSFK</sequence>
<evidence type="ECO:0000313" key="3">
    <source>
        <dbReference type="EMBL" id="QHU08524.1"/>
    </source>
</evidence>
<keyword evidence="1" id="KW-0433">Leucine-rich repeat</keyword>
<dbReference type="InterPro" id="IPR032675">
    <property type="entry name" value="LRR_dom_sf"/>
</dbReference>
<reference evidence="3" key="1">
    <citation type="journal article" date="2020" name="Nature">
        <title>Giant virus diversity and host interactions through global metagenomics.</title>
        <authorList>
            <person name="Schulz F."/>
            <person name="Roux S."/>
            <person name="Paez-Espino D."/>
            <person name="Jungbluth S."/>
            <person name="Walsh D.A."/>
            <person name="Denef V.J."/>
            <person name="McMahon K.D."/>
            <person name="Konstantinidis K.T."/>
            <person name="Eloe-Fadrosh E.A."/>
            <person name="Kyrpides N.C."/>
            <person name="Woyke T."/>
        </authorList>
    </citation>
    <scope>NUCLEOTIDE SEQUENCE</scope>
    <source>
        <strain evidence="3">GVMAG-S-1062768-28</strain>
    </source>
</reference>
<dbReference type="SMART" id="SM00364">
    <property type="entry name" value="LRR_BAC"/>
    <property type="match status" value="5"/>
</dbReference>
<evidence type="ECO:0000256" key="2">
    <source>
        <dbReference type="ARBA" id="ARBA00022737"/>
    </source>
</evidence>
<accession>A0A6C0JXR1</accession>
<dbReference type="PANTHER" id="PTHR47114:SF2">
    <property type="entry name" value="OLIGODENDROCYTE-MYELIN GLYCOPROTEIN"/>
    <property type="match status" value="1"/>
</dbReference>
<protein>
    <recommendedName>
        <fullName evidence="4">Leucine-rich repeat-containing protein</fullName>
    </recommendedName>
</protein>
<dbReference type="EMBL" id="MN740697">
    <property type="protein sequence ID" value="QHU08524.1"/>
    <property type="molecule type" value="Genomic_DNA"/>
</dbReference>